<dbReference type="Proteomes" id="UP001149079">
    <property type="component" value="Unassembled WGS sequence"/>
</dbReference>
<gene>
    <name evidence="1" type="ORF">N7515_000931</name>
</gene>
<sequence>MCDAVVSPLRETSVLPLQEAKKEQNPCSGCTLGRSRSYLDRPGLLLEGSGFLGPVGKTSKDSPCHLRFDYG</sequence>
<dbReference type="AlphaFoldDB" id="A0A9W9LBJ0"/>
<dbReference type="RefSeq" id="XP_056526841.1">
    <property type="nucleotide sequence ID" value="XM_056661675.1"/>
</dbReference>
<reference evidence="1" key="1">
    <citation type="submission" date="2022-11" db="EMBL/GenBank/DDBJ databases">
        <authorList>
            <person name="Petersen C."/>
        </authorList>
    </citation>
    <scope>NUCLEOTIDE SEQUENCE</scope>
    <source>
        <strain evidence="1">IBT 22155</strain>
    </source>
</reference>
<name>A0A9W9LBJ0_9EURO</name>
<keyword evidence="2" id="KW-1185">Reference proteome</keyword>
<reference evidence="1" key="2">
    <citation type="journal article" date="2023" name="IMA Fungus">
        <title>Comparative genomic study of the Penicillium genus elucidates a diverse pangenome and 15 lateral gene transfer events.</title>
        <authorList>
            <person name="Petersen C."/>
            <person name="Sorensen T."/>
            <person name="Nielsen M.R."/>
            <person name="Sondergaard T.E."/>
            <person name="Sorensen J.L."/>
            <person name="Fitzpatrick D.A."/>
            <person name="Frisvad J.C."/>
            <person name="Nielsen K.L."/>
        </authorList>
    </citation>
    <scope>NUCLEOTIDE SEQUENCE</scope>
    <source>
        <strain evidence="1">IBT 22155</strain>
    </source>
</reference>
<dbReference type="EMBL" id="JAPQKL010000001">
    <property type="protein sequence ID" value="KAJ5146367.1"/>
    <property type="molecule type" value="Genomic_DNA"/>
</dbReference>
<comment type="caution">
    <text evidence="1">The sequence shown here is derived from an EMBL/GenBank/DDBJ whole genome shotgun (WGS) entry which is preliminary data.</text>
</comment>
<evidence type="ECO:0000313" key="2">
    <source>
        <dbReference type="Proteomes" id="UP001149079"/>
    </source>
</evidence>
<evidence type="ECO:0000313" key="1">
    <source>
        <dbReference type="EMBL" id="KAJ5146367.1"/>
    </source>
</evidence>
<protein>
    <submittedName>
        <fullName evidence="1">Uncharacterized protein</fullName>
    </submittedName>
</protein>
<organism evidence="1 2">
    <name type="scientific">Penicillium bovifimosum</name>
    <dbReference type="NCBI Taxonomy" id="126998"/>
    <lineage>
        <taxon>Eukaryota</taxon>
        <taxon>Fungi</taxon>
        <taxon>Dikarya</taxon>
        <taxon>Ascomycota</taxon>
        <taxon>Pezizomycotina</taxon>
        <taxon>Eurotiomycetes</taxon>
        <taxon>Eurotiomycetidae</taxon>
        <taxon>Eurotiales</taxon>
        <taxon>Aspergillaceae</taxon>
        <taxon>Penicillium</taxon>
    </lineage>
</organism>
<dbReference type="GeneID" id="81400845"/>
<proteinExistence type="predicted"/>
<accession>A0A9W9LBJ0</accession>